<dbReference type="RefSeq" id="WP_040690574.1">
    <property type="nucleotide sequence ID" value="NZ_VBTY01000459.1"/>
</dbReference>
<proteinExistence type="predicted"/>
<dbReference type="AlphaFoldDB" id="A0A9X4RKZ4"/>
<comment type="caution">
    <text evidence="1">The sequence shown here is derived from an EMBL/GenBank/DDBJ whole genome shotgun (WGS) entry which is preliminary data.</text>
</comment>
<sequence length="95" mass="10595">MIEIGALDKGDQLRNGGIPCVLLTEDEDTRYINILADSSGFRAGEYEIWSYKGCSNIGIAQALNSFINKYAPGTSVVVHRDRDYFRSYALTKGRK</sequence>
<evidence type="ECO:0000313" key="2">
    <source>
        <dbReference type="Proteomes" id="UP001152872"/>
    </source>
</evidence>
<dbReference type="EMBL" id="VBTY01000459">
    <property type="protein sequence ID" value="MDG3497580.1"/>
    <property type="molecule type" value="Genomic_DNA"/>
</dbReference>
<evidence type="ECO:0000313" key="1">
    <source>
        <dbReference type="EMBL" id="MDG3497580.1"/>
    </source>
</evidence>
<accession>A0A9X4RKZ4</accession>
<organism evidence="1 2">
    <name type="scientific">Pseudanabaena catenata USMAC16</name>
    <dbReference type="NCBI Taxonomy" id="1855837"/>
    <lineage>
        <taxon>Bacteria</taxon>
        <taxon>Bacillati</taxon>
        <taxon>Cyanobacteriota</taxon>
        <taxon>Cyanophyceae</taxon>
        <taxon>Pseudanabaenales</taxon>
        <taxon>Pseudanabaenaceae</taxon>
        <taxon>Pseudanabaena</taxon>
    </lineage>
</organism>
<protein>
    <submittedName>
        <fullName evidence="1">Uncharacterized protein</fullName>
    </submittedName>
</protein>
<gene>
    <name evidence="1" type="ORF">FEV09_24025</name>
</gene>
<dbReference type="Proteomes" id="UP001152872">
    <property type="component" value="Unassembled WGS sequence"/>
</dbReference>
<reference evidence="1" key="1">
    <citation type="submission" date="2019-05" db="EMBL/GenBank/DDBJ databases">
        <title>Whole genome sequencing of Pseudanabaena catenata USMAC16.</title>
        <authorList>
            <person name="Khan Z."/>
            <person name="Omar W.M."/>
            <person name="Convey P."/>
            <person name="Merican F."/>
            <person name="Najimudin N."/>
        </authorList>
    </citation>
    <scope>NUCLEOTIDE SEQUENCE</scope>
    <source>
        <strain evidence="1">USMAC16</strain>
    </source>
</reference>
<keyword evidence="2" id="KW-1185">Reference proteome</keyword>
<name>A0A9X4RKZ4_9CYAN</name>